<dbReference type="FunFam" id="3.30.160.60:FF:003947">
    <property type="match status" value="1"/>
</dbReference>
<name>C3XT90_BRAFL</name>
<feature type="compositionally biased region" description="Polar residues" evidence="4">
    <location>
        <begin position="141"/>
        <end position="150"/>
    </location>
</feature>
<evidence type="ECO:0000256" key="3">
    <source>
        <dbReference type="PROSITE-ProRule" id="PRU00504"/>
    </source>
</evidence>
<evidence type="ECO:0000256" key="1">
    <source>
        <dbReference type="ARBA" id="ARBA00022737"/>
    </source>
</evidence>
<evidence type="ECO:0000256" key="4">
    <source>
        <dbReference type="SAM" id="MobiDB-lite"/>
    </source>
</evidence>
<feature type="domain" description="C2H2-type" evidence="6">
    <location>
        <begin position="1110"/>
        <end position="1137"/>
    </location>
</feature>
<feature type="region of interest" description="Disordered" evidence="4">
    <location>
        <begin position="352"/>
        <end position="372"/>
    </location>
</feature>
<dbReference type="InParanoid" id="C3XT90"/>
<evidence type="ECO:0000313" key="7">
    <source>
        <dbReference type="EMBL" id="EEN68823.1"/>
    </source>
</evidence>
<feature type="compositionally biased region" description="Polar residues" evidence="4">
    <location>
        <begin position="851"/>
        <end position="866"/>
    </location>
</feature>
<dbReference type="CDD" id="cd05819">
    <property type="entry name" value="NHL"/>
    <property type="match status" value="1"/>
</dbReference>
<dbReference type="FunFam" id="3.30.160.60:FF:001309">
    <property type="entry name" value="Uncharacterized protein"/>
    <property type="match status" value="1"/>
</dbReference>
<feature type="compositionally biased region" description="Polar residues" evidence="4">
    <location>
        <begin position="352"/>
        <end position="363"/>
    </location>
</feature>
<evidence type="ECO:0000256" key="5">
    <source>
        <dbReference type="SAM" id="Phobius"/>
    </source>
</evidence>
<dbReference type="Pfam" id="PF00096">
    <property type="entry name" value="zf-C2H2"/>
    <property type="match status" value="2"/>
</dbReference>
<dbReference type="GO" id="GO:0008270">
    <property type="term" value="F:zinc ion binding"/>
    <property type="evidence" value="ECO:0007669"/>
    <property type="project" value="UniProtKB-KW"/>
</dbReference>
<dbReference type="PANTHER" id="PTHR24104:SF50">
    <property type="entry name" value="SMP-30_GLUCONOLACTONASE_LRE-LIKE REGION DOMAIN-CONTAINING PROTEIN"/>
    <property type="match status" value="1"/>
</dbReference>
<dbReference type="FunFam" id="2.40.10.500:FF:000001">
    <property type="entry name" value="tripartite motif-containing protein 3-like"/>
    <property type="match status" value="1"/>
</dbReference>
<organism>
    <name type="scientific">Branchiostoma floridae</name>
    <name type="common">Florida lancelet</name>
    <name type="synonym">Amphioxus</name>
    <dbReference type="NCBI Taxonomy" id="7739"/>
    <lineage>
        <taxon>Eukaryota</taxon>
        <taxon>Metazoa</taxon>
        <taxon>Chordata</taxon>
        <taxon>Cephalochordata</taxon>
        <taxon>Leptocardii</taxon>
        <taxon>Amphioxiformes</taxon>
        <taxon>Branchiostomatidae</taxon>
        <taxon>Branchiostoma</taxon>
    </lineage>
</organism>
<feature type="domain" description="C2H2-type" evidence="6">
    <location>
        <begin position="1136"/>
        <end position="1163"/>
    </location>
</feature>
<evidence type="ECO:0000256" key="2">
    <source>
        <dbReference type="PROSITE-ProRule" id="PRU00042"/>
    </source>
</evidence>
<feature type="domain" description="C2H2-type" evidence="6">
    <location>
        <begin position="1025"/>
        <end position="1052"/>
    </location>
</feature>
<feature type="region of interest" description="Disordered" evidence="4">
    <location>
        <begin position="207"/>
        <end position="232"/>
    </location>
</feature>
<feature type="region of interest" description="Disordered" evidence="4">
    <location>
        <begin position="845"/>
        <end position="866"/>
    </location>
</feature>
<feature type="compositionally biased region" description="Basic and acidic residues" evidence="4">
    <location>
        <begin position="211"/>
        <end position="220"/>
    </location>
</feature>
<dbReference type="AlphaFoldDB" id="C3XT90"/>
<keyword evidence="5" id="KW-1133">Transmembrane helix</keyword>
<keyword evidence="2" id="KW-0862">Zinc</keyword>
<dbReference type="PROSITE" id="PS51125">
    <property type="entry name" value="NHL"/>
    <property type="match status" value="2"/>
</dbReference>
<feature type="region of interest" description="Disordered" evidence="4">
    <location>
        <begin position="134"/>
        <end position="164"/>
    </location>
</feature>
<feature type="domain" description="C2H2-type" evidence="6">
    <location>
        <begin position="1053"/>
        <end position="1080"/>
    </location>
</feature>
<keyword evidence="5" id="KW-0812">Transmembrane</keyword>
<feature type="domain" description="C2H2-type" evidence="6">
    <location>
        <begin position="1082"/>
        <end position="1109"/>
    </location>
</feature>
<evidence type="ECO:0000259" key="6">
    <source>
        <dbReference type="PROSITE" id="PS50157"/>
    </source>
</evidence>
<dbReference type="eggNOG" id="KOG2177">
    <property type="taxonomic scope" value="Eukaryota"/>
</dbReference>
<keyword evidence="5" id="KW-0472">Membrane</keyword>
<feature type="region of interest" description="Disordered" evidence="4">
    <location>
        <begin position="179"/>
        <end position="198"/>
    </location>
</feature>
<protein>
    <recommendedName>
        <fullName evidence="6">C2H2-type domain-containing protein</fullName>
    </recommendedName>
</protein>
<dbReference type="Gene3D" id="2.40.10.500">
    <property type="match status" value="1"/>
</dbReference>
<sequence length="1172" mass="131508">MTEDCYSDKMSNVIRKDFLCDSKTKLGTEAVHHLNRQPEDDIDLHIPDEQLCTKSDAAAENRQTIDISPGVFHTYAIACICKDYSTYMKKSSKETITVETILAFNSSNNDDMNLAGCVTSENDSYTSVFIRNDSHAHTETRNPNPMYAQSTKDHPQNDVTRNPTYTQSTLDVTHNLTYTQSTVDPSPNNVNPNPMYLQSSNELKVSPRHTFKSDNSDDNRCPQPSADTRQQGDEVTFIPANSDGSLCIQPFDVTRQKDDDKESVVEGVNIGNNRCLQPCAVRCLKPFRKPAVESYSCDVAQPYAVKYQEEIVESANNDSDTHIQPYSVRYKNDDETPIEAFDCVPTASCSSNNDVLTNPSSDDGNPPDLVSDERQHVPNVLNQNPMHVPNVQHPAACECTRQQVCSVVRAVTVLGLFIAGGVFLLLFFDTSTPAPAATLYTTLTTGPTCDPTPPAVSNSPQHGKNHHRKMQKITFGGKGGEPGKFRGNYGVAVSADNEIFVTDDINQRVQVFSISGTYLRLFPTELPGENRRMYPISVAIDVKPGYLWVVGNMVLSSTCVVQYRRDGLPIERFDVPVKSSYHHPVIAIGVRNNKVIVGDGDKVMMFQPNGSLVRSFKASFKKRNVRIYGVISDNEGNVLLTGHQSVKIYSQFGKKIFEFGNFGHGEGQLKSPRDILIGTSGHIIVANRDNNRVDKFTSRGEFVCTVSNITEPWGIAVGPDGQLVVTNILDSTVTIFSEMADFTCVPPIEELHVQQTVNTMHIKEEPTGDTGWQQDGQEQEMYSEDQETYDYFGSTQRMAHPTKKSYNNLEDTNNYFTILPSGHRLYKTYKILKQTTEIEQQLNKEKDVPNDSIQGTAHPTKQSYNSLEDTNDYFTVLPSGHRLYKTYKILKQTTNAGLKQNEEKDAPNEEMSNVRSEELCVGHPGKEMEHPGKEMEHPGKEMEHPGKEMYHNEQPGNESNGRKTGTTVVAIGLQQEKCDVKFLQPDTKPTSQEQEAPFMCGECGHTANYRFLIIRHMKTHTREPYVCGECGYRTPKKSHFSRHMRTHTGERPFKCDQCNYTAASKYSLDIHLTTHDKSDKPYMCGECGFRTTRKPLLSSHMKTHTGQKPYKCDQCDYCAARKSDLSTHLIKHNRSYTCGECGFKASQRCLLSKHMRFHVGEHENADTQKSTS</sequence>
<accession>C3XT90</accession>
<feature type="domain" description="C2H2-type" evidence="6">
    <location>
        <begin position="998"/>
        <end position="1025"/>
    </location>
</feature>
<dbReference type="Gene3D" id="3.30.160.60">
    <property type="entry name" value="Classic Zinc Finger"/>
    <property type="match status" value="5"/>
</dbReference>
<proteinExistence type="predicted"/>
<keyword evidence="1" id="KW-0677">Repeat</keyword>
<keyword evidence="2" id="KW-0479">Metal-binding</keyword>
<dbReference type="Gene3D" id="2.120.10.30">
    <property type="entry name" value="TolB, C-terminal domain"/>
    <property type="match status" value="1"/>
</dbReference>
<dbReference type="InterPro" id="IPR050952">
    <property type="entry name" value="TRIM-NHL_E3_ligases"/>
</dbReference>
<dbReference type="SMART" id="SM00355">
    <property type="entry name" value="ZnF_C2H2"/>
    <property type="match status" value="6"/>
</dbReference>
<dbReference type="InterPro" id="IPR011042">
    <property type="entry name" value="6-blade_b-propeller_TolB-like"/>
</dbReference>
<feature type="region of interest" description="Disordered" evidence="4">
    <location>
        <begin position="922"/>
        <end position="946"/>
    </location>
</feature>
<feature type="repeat" description="NHL" evidence="3">
    <location>
        <begin position="472"/>
        <end position="515"/>
    </location>
</feature>
<dbReference type="FunFam" id="3.30.160.60:FF:001153">
    <property type="entry name" value="Uncharacterized protein"/>
    <property type="match status" value="1"/>
</dbReference>
<reference evidence="7" key="1">
    <citation type="journal article" date="2008" name="Nature">
        <title>The amphioxus genome and the evolution of the chordate karyotype.</title>
        <authorList>
            <consortium name="US DOE Joint Genome Institute (JGI-PGF)"/>
            <person name="Putnam N.H."/>
            <person name="Butts T."/>
            <person name="Ferrier D.E.K."/>
            <person name="Furlong R.F."/>
            <person name="Hellsten U."/>
            <person name="Kawashima T."/>
            <person name="Robinson-Rechavi M."/>
            <person name="Shoguchi E."/>
            <person name="Terry A."/>
            <person name="Yu J.-K."/>
            <person name="Benito-Gutierrez E.L."/>
            <person name="Dubchak I."/>
            <person name="Garcia-Fernandez J."/>
            <person name="Gibson-Brown J.J."/>
            <person name="Grigoriev I.V."/>
            <person name="Horton A.C."/>
            <person name="de Jong P.J."/>
            <person name="Jurka J."/>
            <person name="Kapitonov V.V."/>
            <person name="Kohara Y."/>
            <person name="Kuroki Y."/>
            <person name="Lindquist E."/>
            <person name="Lucas S."/>
            <person name="Osoegawa K."/>
            <person name="Pennacchio L.A."/>
            <person name="Salamov A.A."/>
            <person name="Satou Y."/>
            <person name="Sauka-Spengler T."/>
            <person name="Schmutz J."/>
            <person name="Shin-I T."/>
            <person name="Toyoda A."/>
            <person name="Bronner-Fraser M."/>
            <person name="Fujiyama A."/>
            <person name="Holland L.Z."/>
            <person name="Holland P.W.H."/>
            <person name="Satoh N."/>
            <person name="Rokhsar D.S."/>
        </authorList>
    </citation>
    <scope>NUCLEOTIDE SEQUENCE [LARGE SCALE GENOMIC DNA]</scope>
    <source>
        <strain evidence="7">S238N-H82</strain>
        <tissue evidence="7">Testes</tissue>
    </source>
</reference>
<keyword evidence="2" id="KW-0863">Zinc-finger</keyword>
<dbReference type="PANTHER" id="PTHR24104">
    <property type="entry name" value="E3 UBIQUITIN-PROTEIN LIGASE NHLRC1-RELATED"/>
    <property type="match status" value="1"/>
</dbReference>
<gene>
    <name evidence="7" type="ORF">BRAFLDRAFT_82171</name>
</gene>
<dbReference type="InterPro" id="IPR013087">
    <property type="entry name" value="Znf_C2H2_type"/>
</dbReference>
<dbReference type="InterPro" id="IPR036236">
    <property type="entry name" value="Znf_C2H2_sf"/>
</dbReference>
<dbReference type="PROSITE" id="PS50157">
    <property type="entry name" value="ZINC_FINGER_C2H2_2"/>
    <property type="match status" value="6"/>
</dbReference>
<feature type="repeat" description="NHL" evidence="3">
    <location>
        <begin position="656"/>
        <end position="699"/>
    </location>
</feature>
<dbReference type="FunFam" id="2.120.10.30:FF:000064">
    <property type="entry name" value="Uncharacterized protein"/>
    <property type="match status" value="1"/>
</dbReference>
<dbReference type="SUPFAM" id="SSF101898">
    <property type="entry name" value="NHL repeat"/>
    <property type="match status" value="1"/>
</dbReference>
<feature type="compositionally biased region" description="Low complexity" evidence="4">
    <location>
        <begin position="185"/>
        <end position="194"/>
    </location>
</feature>
<dbReference type="InterPro" id="IPR001258">
    <property type="entry name" value="NHL_repeat"/>
</dbReference>
<dbReference type="SUPFAM" id="SSF57667">
    <property type="entry name" value="beta-beta-alpha zinc fingers"/>
    <property type="match status" value="3"/>
</dbReference>
<dbReference type="eggNOG" id="KOG1721">
    <property type="taxonomic scope" value="Eukaryota"/>
</dbReference>
<dbReference type="FunFam" id="3.30.160.60:FF:001995">
    <property type="match status" value="1"/>
</dbReference>
<feature type="transmembrane region" description="Helical" evidence="5">
    <location>
        <begin position="407"/>
        <end position="428"/>
    </location>
</feature>
<dbReference type="EMBL" id="GG666461">
    <property type="protein sequence ID" value="EEN68823.1"/>
    <property type="molecule type" value="Genomic_DNA"/>
</dbReference>